<reference evidence="2" key="1">
    <citation type="submission" date="2017-09" db="EMBL/GenBank/DDBJ databases">
        <authorList>
            <person name="Regsiter A."/>
            <person name="William W."/>
        </authorList>
    </citation>
    <scope>NUCLEOTIDE SEQUENCE [LARGE SCALE GENOMIC DNA]</scope>
    <source>
        <strain evidence="2">500-1</strain>
    </source>
</reference>
<keyword evidence="2" id="KW-1185">Reference proteome</keyword>
<dbReference type="Proteomes" id="UP000219215">
    <property type="component" value="Chromosome DPRO"/>
</dbReference>
<dbReference type="RefSeq" id="WP_097012522.1">
    <property type="nucleotide sequence ID" value="NZ_LT907975.1"/>
</dbReference>
<gene>
    <name evidence="1" type="ORF">DPRO_2775</name>
</gene>
<evidence type="ECO:0000313" key="2">
    <source>
        <dbReference type="Proteomes" id="UP000219215"/>
    </source>
</evidence>
<organism evidence="1 2">
    <name type="scientific">Pseudodesulfovibrio profundus</name>
    <dbReference type="NCBI Taxonomy" id="57320"/>
    <lineage>
        <taxon>Bacteria</taxon>
        <taxon>Pseudomonadati</taxon>
        <taxon>Thermodesulfobacteriota</taxon>
        <taxon>Desulfovibrionia</taxon>
        <taxon>Desulfovibrionales</taxon>
        <taxon>Desulfovibrionaceae</taxon>
    </lineage>
</organism>
<name>A0A2C8FB74_9BACT</name>
<evidence type="ECO:0000313" key="1">
    <source>
        <dbReference type="EMBL" id="SOB59685.1"/>
    </source>
</evidence>
<protein>
    <submittedName>
        <fullName evidence="1">Uncharacterized protein</fullName>
    </submittedName>
</protein>
<dbReference type="OrthoDB" id="5464874at2"/>
<accession>A0A2C8FB74</accession>
<dbReference type="KEGG" id="pprf:DPRO_2775"/>
<proteinExistence type="predicted"/>
<dbReference type="AlphaFoldDB" id="A0A2C8FB74"/>
<dbReference type="EMBL" id="LT907975">
    <property type="protein sequence ID" value="SOB59685.1"/>
    <property type="molecule type" value="Genomic_DNA"/>
</dbReference>
<sequence length="197" mass="22162">MDKFRNISTLIVTIAFYVAVSITPAWASLPYYNEELGYIIWLPKEWHEASDDMLSDFREFDDGLAAHMVGWEAGYVLNGNSTVRLLVSELSGKASSDAFISNFNRHVIRQVKKAGEQHVTNSGEPVVRLREASYNGSKKMLRLEMDRRDSTGSEMVSVVYIVYAREGMLKFVGLVEPGDKDGVVAIDKVVSTLYLER</sequence>